<accession>A0A1M5DUU3</accession>
<name>A0A1M5DUU3_9BACI</name>
<reference evidence="5 6" key="1">
    <citation type="submission" date="2016-11" db="EMBL/GenBank/DDBJ databases">
        <authorList>
            <person name="Jaros S."/>
            <person name="Januszkiewicz K."/>
            <person name="Wedrychowicz H."/>
        </authorList>
    </citation>
    <scope>NUCLEOTIDE SEQUENCE [LARGE SCALE GENOMIC DNA]</scope>
    <source>
        <strain evidence="5 6">IBRC-M 10683</strain>
    </source>
</reference>
<organism evidence="5 6">
    <name type="scientific">Ornithinibacillus halophilus</name>
    <dbReference type="NCBI Taxonomy" id="930117"/>
    <lineage>
        <taxon>Bacteria</taxon>
        <taxon>Bacillati</taxon>
        <taxon>Bacillota</taxon>
        <taxon>Bacilli</taxon>
        <taxon>Bacillales</taxon>
        <taxon>Bacillaceae</taxon>
        <taxon>Ornithinibacillus</taxon>
    </lineage>
</organism>
<dbReference type="Gene3D" id="1.10.357.10">
    <property type="entry name" value="Tetracycline Repressor, domain 2"/>
    <property type="match status" value="1"/>
</dbReference>
<evidence type="ECO:0000256" key="2">
    <source>
        <dbReference type="ARBA" id="ARBA00023125"/>
    </source>
</evidence>
<evidence type="ECO:0000313" key="5">
    <source>
        <dbReference type="EMBL" id="SHF70696.1"/>
    </source>
</evidence>
<dbReference type="Proteomes" id="UP000183988">
    <property type="component" value="Unassembled WGS sequence"/>
</dbReference>
<keyword evidence="1" id="KW-0678">Repressor</keyword>
<dbReference type="Pfam" id="PF00440">
    <property type="entry name" value="TetR_N"/>
    <property type="match status" value="1"/>
</dbReference>
<evidence type="ECO:0000259" key="4">
    <source>
        <dbReference type="PROSITE" id="PS50977"/>
    </source>
</evidence>
<dbReference type="GO" id="GO:0003677">
    <property type="term" value="F:DNA binding"/>
    <property type="evidence" value="ECO:0007669"/>
    <property type="project" value="UniProtKB-UniRule"/>
</dbReference>
<dbReference type="AlphaFoldDB" id="A0A1M5DUU3"/>
<feature type="domain" description="HTH tetR-type" evidence="4">
    <location>
        <begin position="6"/>
        <end position="66"/>
    </location>
</feature>
<evidence type="ECO:0000256" key="3">
    <source>
        <dbReference type="PROSITE-ProRule" id="PRU00335"/>
    </source>
</evidence>
<dbReference type="STRING" id="930117.SAMN05216225_100313"/>
<feature type="DNA-binding region" description="H-T-H motif" evidence="3">
    <location>
        <begin position="29"/>
        <end position="48"/>
    </location>
</feature>
<dbReference type="RefSeq" id="WP_072887993.1">
    <property type="nucleotide sequence ID" value="NZ_FQVW01000003.1"/>
</dbReference>
<dbReference type="SUPFAM" id="SSF46689">
    <property type="entry name" value="Homeodomain-like"/>
    <property type="match status" value="1"/>
</dbReference>
<keyword evidence="6" id="KW-1185">Reference proteome</keyword>
<proteinExistence type="predicted"/>
<dbReference type="InterPro" id="IPR009057">
    <property type="entry name" value="Homeodomain-like_sf"/>
</dbReference>
<evidence type="ECO:0000313" key="6">
    <source>
        <dbReference type="Proteomes" id="UP000183988"/>
    </source>
</evidence>
<keyword evidence="2 3" id="KW-0238">DNA-binding</keyword>
<gene>
    <name evidence="5" type="ORF">SAMN05216225_100313</name>
</gene>
<protein>
    <submittedName>
        <fullName evidence="5">Transcriptional regulator, TetR family</fullName>
    </submittedName>
</protein>
<evidence type="ECO:0000256" key="1">
    <source>
        <dbReference type="ARBA" id="ARBA00022491"/>
    </source>
</evidence>
<dbReference type="PRINTS" id="PR00455">
    <property type="entry name" value="HTHTETR"/>
</dbReference>
<dbReference type="PANTHER" id="PTHR43479:SF11">
    <property type="entry name" value="ACREF_ENVCD OPERON REPRESSOR-RELATED"/>
    <property type="match status" value="1"/>
</dbReference>
<dbReference type="PANTHER" id="PTHR43479">
    <property type="entry name" value="ACREF/ENVCD OPERON REPRESSOR-RELATED"/>
    <property type="match status" value="1"/>
</dbReference>
<dbReference type="OrthoDB" id="153047at2"/>
<sequence length="190" mass="22653">MARERKFSREDLYRVSKQLLLKHGYEGFTFSLLAKDLNISRGAIYKYYENKDELLSEYMIYEMEIFLNKLDKINNYNSFNKQFDFLVDLMFQDQEMHQLRKIGFEIPHTTSETVKINSDTLSQLHLTMYKNLQSFVSQGKKEEIIKTHIPDELVLGFIFQTIDIPNHTHIPQEKWIASIKEIIRNGMFVQ</sequence>
<dbReference type="PROSITE" id="PS50977">
    <property type="entry name" value="HTH_TETR_2"/>
    <property type="match status" value="1"/>
</dbReference>
<dbReference type="InterPro" id="IPR050624">
    <property type="entry name" value="HTH-type_Tx_Regulator"/>
</dbReference>
<dbReference type="InterPro" id="IPR001647">
    <property type="entry name" value="HTH_TetR"/>
</dbReference>
<dbReference type="EMBL" id="FQVW01000003">
    <property type="protein sequence ID" value="SHF70696.1"/>
    <property type="molecule type" value="Genomic_DNA"/>
</dbReference>